<dbReference type="EMBL" id="CAADRA010000298">
    <property type="protein sequence ID" value="VFT79662.1"/>
    <property type="molecule type" value="Genomic_DNA"/>
</dbReference>
<evidence type="ECO:0000313" key="3">
    <source>
        <dbReference type="Proteomes" id="UP000332933"/>
    </source>
</evidence>
<sequence length="174" mass="19708">MNTSRRLCWLESCTNDARPGKLQCYRHRKKQPCTTDGCPNMVNKKGVCVAHGARQGQCKVHGCHDKQLRVDGRCYAHWKALADGFFSQSPSKAKKVKQTTKRKVESKKTTRQTRVAKSAIGAIEPLPWVHGFDDMVLLSESDDLYWLTVMDLNEEDAQLSIHSDAVAMICDWEL</sequence>
<name>A0A485KA58_9STRA</name>
<evidence type="ECO:0000313" key="1">
    <source>
        <dbReference type="EMBL" id="KAF0717147.1"/>
    </source>
</evidence>
<accession>A0A485KA58</accession>
<evidence type="ECO:0000313" key="2">
    <source>
        <dbReference type="EMBL" id="VFT79662.1"/>
    </source>
</evidence>
<dbReference type="OrthoDB" id="81393at2759"/>
<organism evidence="2 3">
    <name type="scientific">Aphanomyces stellatus</name>
    <dbReference type="NCBI Taxonomy" id="120398"/>
    <lineage>
        <taxon>Eukaryota</taxon>
        <taxon>Sar</taxon>
        <taxon>Stramenopiles</taxon>
        <taxon>Oomycota</taxon>
        <taxon>Saprolegniomycetes</taxon>
        <taxon>Saprolegniales</taxon>
        <taxon>Verrucalvaceae</taxon>
        <taxon>Aphanomyces</taxon>
    </lineage>
</organism>
<keyword evidence="3" id="KW-1185">Reference proteome</keyword>
<protein>
    <submittedName>
        <fullName evidence="2">Aste57867_2462 protein</fullName>
    </submittedName>
</protein>
<reference evidence="2 3" key="1">
    <citation type="submission" date="2019-03" db="EMBL/GenBank/DDBJ databases">
        <authorList>
            <person name="Gaulin E."/>
            <person name="Dumas B."/>
        </authorList>
    </citation>
    <scope>NUCLEOTIDE SEQUENCE [LARGE SCALE GENOMIC DNA]</scope>
    <source>
        <strain evidence="2">CBS 568.67</strain>
    </source>
</reference>
<proteinExistence type="predicted"/>
<dbReference type="Proteomes" id="UP000332933">
    <property type="component" value="Unassembled WGS sequence"/>
</dbReference>
<dbReference type="EMBL" id="VJMH01000298">
    <property type="protein sequence ID" value="KAF0717147.1"/>
    <property type="molecule type" value="Genomic_DNA"/>
</dbReference>
<reference evidence="1" key="2">
    <citation type="submission" date="2019-06" db="EMBL/GenBank/DDBJ databases">
        <title>Genomics analysis of Aphanomyces spp. identifies a new class of oomycete effector associated with host adaptation.</title>
        <authorList>
            <person name="Gaulin E."/>
        </authorList>
    </citation>
    <scope>NUCLEOTIDE SEQUENCE</scope>
    <source>
        <strain evidence="1">CBS 578.67</strain>
    </source>
</reference>
<gene>
    <name evidence="2" type="primary">Aste57867_2462</name>
    <name evidence="1" type="ORF">As57867_002456</name>
    <name evidence="2" type="ORF">ASTE57867_2462</name>
</gene>
<dbReference type="AlphaFoldDB" id="A0A485KA58"/>